<dbReference type="AlphaFoldDB" id="A0A8T0IBA2"/>
<reference evidence="1" key="1">
    <citation type="submission" date="2020-06" db="EMBL/GenBank/DDBJ databases">
        <title>WGS assembly of Ceratodon purpureus strain R40.</title>
        <authorList>
            <person name="Carey S.B."/>
            <person name="Jenkins J."/>
            <person name="Shu S."/>
            <person name="Lovell J.T."/>
            <person name="Sreedasyam A."/>
            <person name="Maumus F."/>
            <person name="Tiley G.P."/>
            <person name="Fernandez-Pozo N."/>
            <person name="Barry K."/>
            <person name="Chen C."/>
            <person name="Wang M."/>
            <person name="Lipzen A."/>
            <person name="Daum C."/>
            <person name="Saski C.A."/>
            <person name="Payton A.C."/>
            <person name="Mcbreen J.C."/>
            <person name="Conrad R.E."/>
            <person name="Kollar L.M."/>
            <person name="Olsson S."/>
            <person name="Huttunen S."/>
            <person name="Landis J.B."/>
            <person name="Wickett N.J."/>
            <person name="Johnson M.G."/>
            <person name="Rensing S.A."/>
            <person name="Grimwood J."/>
            <person name="Schmutz J."/>
            <person name="Mcdaniel S.F."/>
        </authorList>
    </citation>
    <scope>NUCLEOTIDE SEQUENCE</scope>
    <source>
        <strain evidence="1">R40</strain>
    </source>
</reference>
<dbReference type="EMBL" id="CM026424">
    <property type="protein sequence ID" value="KAG0580186.1"/>
    <property type="molecule type" value="Genomic_DNA"/>
</dbReference>
<evidence type="ECO:0000313" key="1">
    <source>
        <dbReference type="EMBL" id="KAG0580186.1"/>
    </source>
</evidence>
<comment type="caution">
    <text evidence="1">The sequence shown here is derived from an EMBL/GenBank/DDBJ whole genome shotgun (WGS) entry which is preliminary data.</text>
</comment>
<keyword evidence="2" id="KW-1185">Reference proteome</keyword>
<evidence type="ECO:0000313" key="2">
    <source>
        <dbReference type="Proteomes" id="UP000822688"/>
    </source>
</evidence>
<sequence length="74" mass="8639">MAEHEKTHRSNRNRQAVFRLVTKTSHPQDCAEEKLQGKGYLELISRYSCGLPMALEVELQRYHAHTHLQTFLTC</sequence>
<name>A0A8T0IBA2_CERPU</name>
<organism evidence="1 2">
    <name type="scientific">Ceratodon purpureus</name>
    <name type="common">Fire moss</name>
    <name type="synonym">Dicranum purpureum</name>
    <dbReference type="NCBI Taxonomy" id="3225"/>
    <lineage>
        <taxon>Eukaryota</taxon>
        <taxon>Viridiplantae</taxon>
        <taxon>Streptophyta</taxon>
        <taxon>Embryophyta</taxon>
        <taxon>Bryophyta</taxon>
        <taxon>Bryophytina</taxon>
        <taxon>Bryopsida</taxon>
        <taxon>Dicranidae</taxon>
        <taxon>Pseudoditrichales</taxon>
        <taxon>Ditrichaceae</taxon>
        <taxon>Ceratodon</taxon>
    </lineage>
</organism>
<dbReference type="Proteomes" id="UP000822688">
    <property type="component" value="Chromosome 4"/>
</dbReference>
<gene>
    <name evidence="1" type="ORF">KC19_4G154400</name>
</gene>
<protein>
    <submittedName>
        <fullName evidence="1">Uncharacterized protein</fullName>
    </submittedName>
</protein>
<proteinExistence type="predicted"/>
<accession>A0A8T0IBA2</accession>